<dbReference type="InterPro" id="IPR036426">
    <property type="entry name" value="Bulb-type_lectin_dom_sf"/>
</dbReference>
<keyword evidence="1" id="KW-0732">Signal</keyword>
<dbReference type="PROSITE" id="PS50927">
    <property type="entry name" value="BULB_LECTIN"/>
    <property type="match status" value="1"/>
</dbReference>
<keyword evidence="7" id="KW-1185">Reference proteome</keyword>
<keyword evidence="2" id="KW-1015">Disulfide bond</keyword>
<dbReference type="PANTHER" id="PTHR32444:SF183">
    <property type="entry name" value="APPLE DOMAIN-CONTAINING PROTEIN"/>
    <property type="match status" value="1"/>
</dbReference>
<evidence type="ECO:0000313" key="6">
    <source>
        <dbReference type="EMBL" id="KAK7324257.1"/>
    </source>
</evidence>
<feature type="domain" description="Bulb-type lectin" evidence="5">
    <location>
        <begin position="31"/>
        <end position="163"/>
    </location>
</feature>
<keyword evidence="3" id="KW-0325">Glycoprotein</keyword>
<dbReference type="InterPro" id="IPR003609">
    <property type="entry name" value="Pan_app"/>
</dbReference>
<keyword evidence="4" id="KW-0472">Membrane</keyword>
<dbReference type="EMBL" id="JAYMYQ010000006">
    <property type="protein sequence ID" value="KAK7324257.1"/>
    <property type="molecule type" value="Genomic_DNA"/>
</dbReference>
<evidence type="ECO:0000256" key="3">
    <source>
        <dbReference type="ARBA" id="ARBA00023180"/>
    </source>
</evidence>
<dbReference type="InterPro" id="IPR011009">
    <property type="entry name" value="Kinase-like_dom_sf"/>
</dbReference>
<gene>
    <name evidence="6" type="ORF">VNO77_27787</name>
</gene>
<dbReference type="Proteomes" id="UP001367508">
    <property type="component" value="Unassembled WGS sequence"/>
</dbReference>
<dbReference type="SMART" id="SM00108">
    <property type="entry name" value="B_lectin"/>
    <property type="match status" value="1"/>
</dbReference>
<dbReference type="SUPFAM" id="SSF51110">
    <property type="entry name" value="alpha-D-mannose-specific plant lectins"/>
    <property type="match status" value="1"/>
</dbReference>
<feature type="transmembrane region" description="Helical" evidence="4">
    <location>
        <begin position="9"/>
        <end position="26"/>
    </location>
</feature>
<evidence type="ECO:0000256" key="4">
    <source>
        <dbReference type="SAM" id="Phobius"/>
    </source>
</evidence>
<evidence type="ECO:0000256" key="2">
    <source>
        <dbReference type="ARBA" id="ARBA00023157"/>
    </source>
</evidence>
<evidence type="ECO:0000313" key="7">
    <source>
        <dbReference type="Proteomes" id="UP001367508"/>
    </source>
</evidence>
<evidence type="ECO:0000256" key="1">
    <source>
        <dbReference type="ARBA" id="ARBA00022729"/>
    </source>
</evidence>
<keyword evidence="4" id="KW-0812">Transmembrane</keyword>
<protein>
    <recommendedName>
        <fullName evidence="5">Bulb-type lectin domain-containing protein</fullName>
    </recommendedName>
</protein>
<dbReference type="Pfam" id="PF01453">
    <property type="entry name" value="B_lectin"/>
    <property type="match status" value="1"/>
</dbReference>
<organism evidence="6 7">
    <name type="scientific">Canavalia gladiata</name>
    <name type="common">Sword bean</name>
    <name type="synonym">Dolichos gladiatus</name>
    <dbReference type="NCBI Taxonomy" id="3824"/>
    <lineage>
        <taxon>Eukaryota</taxon>
        <taxon>Viridiplantae</taxon>
        <taxon>Streptophyta</taxon>
        <taxon>Embryophyta</taxon>
        <taxon>Tracheophyta</taxon>
        <taxon>Spermatophyta</taxon>
        <taxon>Magnoliopsida</taxon>
        <taxon>eudicotyledons</taxon>
        <taxon>Gunneridae</taxon>
        <taxon>Pentapetalae</taxon>
        <taxon>rosids</taxon>
        <taxon>fabids</taxon>
        <taxon>Fabales</taxon>
        <taxon>Fabaceae</taxon>
        <taxon>Papilionoideae</taxon>
        <taxon>50 kb inversion clade</taxon>
        <taxon>NPAAA clade</taxon>
        <taxon>indigoferoid/millettioid clade</taxon>
        <taxon>Phaseoleae</taxon>
        <taxon>Canavalia</taxon>
    </lineage>
</organism>
<keyword evidence="4" id="KW-1133">Transmembrane helix</keyword>
<dbReference type="Gene3D" id="3.30.200.20">
    <property type="entry name" value="Phosphorylase Kinase, domain 1"/>
    <property type="match status" value="1"/>
</dbReference>
<name>A0AAN9Q6T6_CANGL</name>
<dbReference type="Pfam" id="PF08276">
    <property type="entry name" value="PAN_2"/>
    <property type="match status" value="1"/>
</dbReference>
<sequence length="611" mass="69216">MLKLCKRKLVHLMVTFTYFGFWNIIINTSASESLKSGNYVHGVMDLFQPPICSTSRNYCLSFTTIGEHVYLVVLDSRTTFVAWIANRDDPIANFTSNAALTLDSSGVLQIERDSGNPITLYPPSLPTYTAIILMNKTFIATLRESGNFVLQQNHTNGPKSLLWQSFDYPTDVILPGMKLGVHHKARMKWSIVSFSFPDSPSSGPFSLEWEPNVKQLVIKRKGIIYWASGQLRNNTEFENIPQSMFKYSILNNKYEKSITFKARNDQYYAPWKLTNEGVLLDGSGKYIARADKCGGHNNDGGCRKWNVLACRLNETFQFDSINTTIKYVDHFNHSVDPDFNFTISDCKAACWRNCDCVGFSTLFANGTGCYFVYEAFDNIQPGSDIFYMLNIGTNHKHPDTSLNLKGLHSKWKLIIGITVVTSFMLCGCLLCIARKRRQISLKDEKGIITEHTAHHLKTPQGFEDSNGNGTSKEYEHDLRFFGYASIMEATNGFSSKNELGKGGFGPVYKAWELWKENQSLKLLDPALYDLVVHDEVLRCIHIGLLCVEECPIHRPTMLEVLSMLTNANENLPLHKRPAFYFNDEKVITNENQKHPKIDSINAMSSSDFSAR</sequence>
<dbReference type="AlphaFoldDB" id="A0AAN9Q6T6"/>
<proteinExistence type="predicted"/>
<dbReference type="Gene3D" id="2.90.10.10">
    <property type="entry name" value="Bulb-type lectin domain"/>
    <property type="match status" value="1"/>
</dbReference>
<accession>A0AAN9Q6T6</accession>
<comment type="caution">
    <text evidence="6">The sequence shown here is derived from an EMBL/GenBank/DDBJ whole genome shotgun (WGS) entry which is preliminary data.</text>
</comment>
<feature type="transmembrane region" description="Helical" evidence="4">
    <location>
        <begin position="411"/>
        <end position="432"/>
    </location>
</feature>
<reference evidence="6 7" key="1">
    <citation type="submission" date="2024-01" db="EMBL/GenBank/DDBJ databases">
        <title>The genomes of 5 underutilized Papilionoideae crops provide insights into root nodulation and disease resistanc.</title>
        <authorList>
            <person name="Jiang F."/>
        </authorList>
    </citation>
    <scope>NUCLEOTIDE SEQUENCE [LARGE SCALE GENOMIC DNA]</scope>
    <source>
        <strain evidence="6">LVBAO_FW01</strain>
        <tissue evidence="6">Leaves</tissue>
    </source>
</reference>
<evidence type="ECO:0000259" key="5">
    <source>
        <dbReference type="PROSITE" id="PS50927"/>
    </source>
</evidence>
<dbReference type="InterPro" id="IPR001480">
    <property type="entry name" value="Bulb-type_lectin_dom"/>
</dbReference>
<dbReference type="PANTHER" id="PTHR32444">
    <property type="entry name" value="BULB-TYPE LECTIN DOMAIN-CONTAINING PROTEIN"/>
    <property type="match status" value="1"/>
</dbReference>
<dbReference type="SUPFAM" id="SSF56112">
    <property type="entry name" value="Protein kinase-like (PK-like)"/>
    <property type="match status" value="1"/>
</dbReference>